<dbReference type="RefSeq" id="WP_057881092.1">
    <property type="nucleotide sequence ID" value="NZ_JQCF01000016.1"/>
</dbReference>
<evidence type="ECO:0000313" key="1">
    <source>
        <dbReference type="EMBL" id="KRN98835.1"/>
    </source>
</evidence>
<proteinExistence type="predicted"/>
<dbReference type="Proteomes" id="UP000051006">
    <property type="component" value="Unassembled WGS sequence"/>
</dbReference>
<evidence type="ECO:0000313" key="2">
    <source>
        <dbReference type="Proteomes" id="UP000051006"/>
    </source>
</evidence>
<dbReference type="OrthoDB" id="2306834at2"/>
<dbReference type="STRING" id="993692.IV57_GL000747"/>
<organism evidence="1 2">
    <name type="scientific">Companilactobacillus kimchiensis</name>
    <dbReference type="NCBI Taxonomy" id="993692"/>
    <lineage>
        <taxon>Bacteria</taxon>
        <taxon>Bacillati</taxon>
        <taxon>Bacillota</taxon>
        <taxon>Bacilli</taxon>
        <taxon>Lactobacillales</taxon>
        <taxon>Lactobacillaceae</taxon>
        <taxon>Companilactobacillus</taxon>
    </lineage>
</organism>
<keyword evidence="2" id="KW-1185">Reference proteome</keyword>
<dbReference type="EMBL" id="JQCF01000016">
    <property type="protein sequence ID" value="KRN98835.1"/>
    <property type="molecule type" value="Genomic_DNA"/>
</dbReference>
<gene>
    <name evidence="1" type="ORF">IV57_GL000747</name>
</gene>
<name>A0A0R2LAL0_9LACO</name>
<sequence>MKIKKIYNAIFMLILFPLLLILGSTITVKAAPSTAEVYANTPAGMDLSTTILDKISNFSGKTSSVTNDAKFIYQGEQNNTTDIMQMTSDISKTQLSSFWGNYDTNYFDLTKNQTVSAWIYMGNAYDKTPDGMAFVLQNDAKKDDAIARNSAGQPTGGETLGVWGANKAPDLTSSTYNLQNGAIQNSFALEFDSLKNGTMGSSSYVHDDYFDGGLDSNGSEFVKGQHLAWNYPGEAIYTANQFRYSFLNLSTGYAYQMDHSKGHVLAPNATVAGYNQDSTVKSSWKHFVFNYKKPATGSTKAHFGYIFNDKYYDGTGKDFNDWDKSREDIEIDISKLNSTNGKVRWGFTAGNGSTKATAQTTAIIIEKMPAIANVEATTGLYDVTQDRTVDDLDKANSVVQTKPTSAYRVGNNDDLRFDYTLNYTSGNSGTGDITTVMNLPKNVDFTKNSDGNIGQIIYSDKTVPITTDNLSADKTSLNLTLTSMDTTNSNVKIQLFGKAISDGSSKDFTIVDKAHTSYRSDYFTDDSMTNKFAINNDSLNITPTGTLSSEVKLGDTVTLPGNITYAKGTQFNDLGLTFQTKIDGKKQDNGILSTTAGMTSVPYELDYLANDLGVGEHTIEILATDSFNRSSNVVTYKITVTDKSKLLLSAEKTDMVIEKSVDSYLQGQITYENGSDLDATKIKYYLSLDDEDYSKNSVTTGSGTKIDLNHKLAANTLTIGNHTAKIYVSDGSQESETITYKIKVIDQGITFIPKDREITVHDNQPVKLTGTYDYLAATDLEHKGTIIVNAKIKNQSDSDFANLSSVTITDEGSISYEVTPIASSQKATETLGEYLARVPDAKGLKVGKNEIQLTLTKDNFHSKTVTYIVNVPDITPKITTEKENISLGGTQSQVSFADTYEYQDDTDYELNSEDLHGVAVVENVGTKAFINAKPTETTKTPTVLNTTLQLKNDLGITSNTGSYKVPMYFTDPYGRKTNTIDYTVSFLDKILELDTDNYEFSDIPYDSKSGDYIQRKNKHWKLAVNSYKSQWTLTAKTNGMFHNTDNEKFNGGMTFVNNGIATALSNNEISIASGNSKDSDTNVVTDIGGNWNSDDGILLKNNGFNLSGGYTGTIEWTLKDTPQ</sequence>
<dbReference type="AlphaFoldDB" id="A0A0R2LAL0"/>
<reference evidence="1 2" key="1">
    <citation type="journal article" date="2015" name="Genome Announc.">
        <title>Expanding the biotechnology potential of lactobacilli through comparative genomics of 213 strains and associated genera.</title>
        <authorList>
            <person name="Sun Z."/>
            <person name="Harris H.M."/>
            <person name="McCann A."/>
            <person name="Guo C."/>
            <person name="Argimon S."/>
            <person name="Zhang W."/>
            <person name="Yang X."/>
            <person name="Jeffery I.B."/>
            <person name="Cooney J.C."/>
            <person name="Kagawa T.F."/>
            <person name="Liu W."/>
            <person name="Song Y."/>
            <person name="Salvetti E."/>
            <person name="Wrobel A."/>
            <person name="Rasinkangas P."/>
            <person name="Parkhill J."/>
            <person name="Rea M.C."/>
            <person name="O'Sullivan O."/>
            <person name="Ritari J."/>
            <person name="Douillard F.P."/>
            <person name="Paul Ross R."/>
            <person name="Yang R."/>
            <person name="Briner A.E."/>
            <person name="Felis G.E."/>
            <person name="de Vos W.M."/>
            <person name="Barrangou R."/>
            <person name="Klaenhammer T.R."/>
            <person name="Caufield P.W."/>
            <person name="Cui Y."/>
            <person name="Zhang H."/>
            <person name="O'Toole P.W."/>
        </authorList>
    </citation>
    <scope>NUCLEOTIDE SEQUENCE [LARGE SCALE GENOMIC DNA]</scope>
    <source>
        <strain evidence="1 2">DSM 24716</strain>
    </source>
</reference>
<accession>A0A0R2LAL0</accession>
<comment type="caution">
    <text evidence="1">The sequence shown here is derived from an EMBL/GenBank/DDBJ whole genome shotgun (WGS) entry which is preliminary data.</text>
</comment>
<dbReference type="PATRIC" id="fig|993692.3.peg.753"/>
<protein>
    <submittedName>
        <fullName evidence="1">Extracellular protein</fullName>
    </submittedName>
</protein>